<gene>
    <name evidence="3" type="ordered locus">Turpa_0804</name>
</gene>
<feature type="domain" description="SPOR" evidence="2">
    <location>
        <begin position="110"/>
        <end position="185"/>
    </location>
</feature>
<dbReference type="RefSeq" id="WP_014801973.1">
    <property type="nucleotide sequence ID" value="NC_018020.1"/>
</dbReference>
<dbReference type="STRING" id="869212.Turpa_0804"/>
<dbReference type="HOGENOM" id="CLU_1453821_0_0_12"/>
<name>I4B2E8_TURPD</name>
<dbReference type="KEGG" id="tpx:Turpa_0804"/>
<dbReference type="PROSITE" id="PS51724">
    <property type="entry name" value="SPOR"/>
    <property type="match status" value="1"/>
</dbReference>
<proteinExistence type="predicted"/>
<evidence type="ECO:0000256" key="1">
    <source>
        <dbReference type="SAM" id="Phobius"/>
    </source>
</evidence>
<accession>I4B2E8</accession>
<organism evidence="3 4">
    <name type="scientific">Turneriella parva (strain ATCC BAA-1111 / DSM 21527 / NCTC 11395 / H)</name>
    <name type="common">Leptospira parva</name>
    <dbReference type="NCBI Taxonomy" id="869212"/>
    <lineage>
        <taxon>Bacteria</taxon>
        <taxon>Pseudomonadati</taxon>
        <taxon>Spirochaetota</taxon>
        <taxon>Spirochaetia</taxon>
        <taxon>Leptospirales</taxon>
        <taxon>Leptospiraceae</taxon>
        <taxon>Turneriella</taxon>
    </lineage>
</organism>
<dbReference type="InterPro" id="IPR007730">
    <property type="entry name" value="SPOR-like_dom"/>
</dbReference>
<feature type="transmembrane region" description="Helical" evidence="1">
    <location>
        <begin position="35"/>
        <end position="53"/>
    </location>
</feature>
<keyword evidence="4" id="KW-1185">Reference proteome</keyword>
<keyword evidence="1" id="KW-0472">Membrane</keyword>
<dbReference type="InterPro" id="IPR036680">
    <property type="entry name" value="SPOR-like_sf"/>
</dbReference>
<protein>
    <submittedName>
        <fullName evidence="3">Sporulation domain-containing protein</fullName>
    </submittedName>
</protein>
<reference evidence="3 4" key="1">
    <citation type="submission" date="2012-06" db="EMBL/GenBank/DDBJ databases">
        <title>The complete chromosome of genome of Turneriella parva DSM 21527.</title>
        <authorList>
            <consortium name="US DOE Joint Genome Institute (JGI-PGF)"/>
            <person name="Lucas S."/>
            <person name="Han J."/>
            <person name="Lapidus A."/>
            <person name="Bruce D."/>
            <person name="Goodwin L."/>
            <person name="Pitluck S."/>
            <person name="Peters L."/>
            <person name="Kyrpides N."/>
            <person name="Mavromatis K."/>
            <person name="Ivanova N."/>
            <person name="Mikhailova N."/>
            <person name="Chertkov O."/>
            <person name="Detter J.C."/>
            <person name="Tapia R."/>
            <person name="Han C."/>
            <person name="Land M."/>
            <person name="Hauser L."/>
            <person name="Markowitz V."/>
            <person name="Cheng J.-F."/>
            <person name="Hugenholtz P."/>
            <person name="Woyke T."/>
            <person name="Wu D."/>
            <person name="Gronow S."/>
            <person name="Wellnitz S."/>
            <person name="Brambilla E."/>
            <person name="Klenk H.-P."/>
            <person name="Eisen J.A."/>
        </authorList>
    </citation>
    <scope>NUCLEOTIDE SEQUENCE [LARGE SCALE GENOMIC DNA]</scope>
    <source>
        <strain evidence="4">ATCC BAA-1111 / DSM 21527 / NCTC 11395 / H</strain>
    </source>
</reference>
<evidence type="ECO:0000259" key="2">
    <source>
        <dbReference type="PROSITE" id="PS51724"/>
    </source>
</evidence>
<dbReference type="Proteomes" id="UP000006048">
    <property type="component" value="Chromosome"/>
</dbReference>
<dbReference type="Pfam" id="PF05036">
    <property type="entry name" value="SPOR"/>
    <property type="match status" value="1"/>
</dbReference>
<evidence type="ECO:0000313" key="4">
    <source>
        <dbReference type="Proteomes" id="UP000006048"/>
    </source>
</evidence>
<dbReference type="SUPFAM" id="SSF110997">
    <property type="entry name" value="Sporulation related repeat"/>
    <property type="match status" value="1"/>
</dbReference>
<keyword evidence="1" id="KW-0812">Transmembrane</keyword>
<dbReference type="AlphaFoldDB" id="I4B2E8"/>
<dbReference type="EMBL" id="CP002959">
    <property type="protein sequence ID" value="AFM11455.1"/>
    <property type="molecule type" value="Genomic_DNA"/>
</dbReference>
<dbReference type="GO" id="GO:0042834">
    <property type="term" value="F:peptidoglycan binding"/>
    <property type="evidence" value="ECO:0007669"/>
    <property type="project" value="InterPro"/>
</dbReference>
<evidence type="ECO:0000313" key="3">
    <source>
        <dbReference type="EMBL" id="AFM11455.1"/>
    </source>
</evidence>
<keyword evidence="1" id="KW-1133">Transmembrane helix</keyword>
<sequence length="186" mass="20248">MQDIDFSRYYRRPRGTSAVAERPAAQGSGPAVNKLSLYLAIAFSSLAVGFIGGTQLQKNKMTREIEGKIVPDSIATANVAANAAPETEKVSDNVRVTRSEEKINTEKRETDNTGSFLILAKIYPDEKEASLAGLGLKRNGMKAFMARNGKKVKLYVGPIDGKADAYEALAQLKKNSEFTGAILYRK</sequence>